<gene>
    <name evidence="2" type="ORF">MDOR_12230</name>
</gene>
<evidence type="ECO:0000313" key="2">
    <source>
        <dbReference type="EMBL" id="BBZ07054.1"/>
    </source>
</evidence>
<dbReference type="Proteomes" id="UP000467201">
    <property type="component" value="Chromosome"/>
</dbReference>
<protein>
    <submittedName>
        <fullName evidence="2">Uncharacterized protein</fullName>
    </submittedName>
</protein>
<dbReference type="KEGG" id="mdr:MDOR_12230"/>
<accession>A0A7I7VP37</accession>
<reference evidence="2 3" key="1">
    <citation type="journal article" date="2019" name="Emerg. Microbes Infect.">
        <title>Comprehensive subspecies identification of 175 nontuberculous mycobacteria species based on 7547 genomic profiles.</title>
        <authorList>
            <person name="Matsumoto Y."/>
            <person name="Kinjo T."/>
            <person name="Motooka D."/>
            <person name="Nabeya D."/>
            <person name="Jung N."/>
            <person name="Uechi K."/>
            <person name="Horii T."/>
            <person name="Iida T."/>
            <person name="Fujita J."/>
            <person name="Nakamura S."/>
        </authorList>
    </citation>
    <scope>NUCLEOTIDE SEQUENCE [LARGE SCALE GENOMIC DNA]</scope>
    <source>
        <strain evidence="2 3">JCM 12405</strain>
    </source>
</reference>
<evidence type="ECO:0000256" key="1">
    <source>
        <dbReference type="SAM" id="MobiDB-lite"/>
    </source>
</evidence>
<dbReference type="AlphaFoldDB" id="A0A7I7VP37"/>
<proteinExistence type="predicted"/>
<feature type="region of interest" description="Disordered" evidence="1">
    <location>
        <begin position="28"/>
        <end position="52"/>
    </location>
</feature>
<name>A0A7I7VP37_9MYCO</name>
<sequence>MQAERLGEPGLPIAPGIREQAVVVGDERVPGASVRQQPFQRRGAGPERRRPGQKGLLLGFLVFVEQNHQTRPAAEAAEQRALADSCGRVAKRSGALTVPTLAEPEFIGPESV</sequence>
<organism evidence="2 3">
    <name type="scientific">Mycolicibacterium doricum</name>
    <dbReference type="NCBI Taxonomy" id="126673"/>
    <lineage>
        <taxon>Bacteria</taxon>
        <taxon>Bacillati</taxon>
        <taxon>Actinomycetota</taxon>
        <taxon>Actinomycetes</taxon>
        <taxon>Mycobacteriales</taxon>
        <taxon>Mycobacteriaceae</taxon>
        <taxon>Mycolicibacterium</taxon>
    </lineage>
</organism>
<evidence type="ECO:0000313" key="3">
    <source>
        <dbReference type="Proteomes" id="UP000467201"/>
    </source>
</evidence>
<dbReference type="EMBL" id="AP022605">
    <property type="protein sequence ID" value="BBZ07054.1"/>
    <property type="molecule type" value="Genomic_DNA"/>
</dbReference>